<dbReference type="RefSeq" id="WP_252552787.1">
    <property type="nucleotide sequence ID" value="NZ_CP099468.1"/>
</dbReference>
<dbReference type="EMBL" id="CP099468">
    <property type="protein sequence ID" value="USQ86988.1"/>
    <property type="molecule type" value="Genomic_DNA"/>
</dbReference>
<proteinExistence type="predicted"/>
<name>A0ABY4ZEK7_9ACTN</name>
<dbReference type="Proteomes" id="UP001056374">
    <property type="component" value="Chromosome"/>
</dbReference>
<evidence type="ECO:0000313" key="2">
    <source>
        <dbReference type="Proteomes" id="UP001056374"/>
    </source>
</evidence>
<accession>A0ABY4ZEK7</accession>
<keyword evidence="2" id="KW-1185">Reference proteome</keyword>
<gene>
    <name evidence="1" type="ORF">NFX46_26695</name>
</gene>
<protein>
    <submittedName>
        <fullName evidence="1">Uncharacterized protein</fullName>
    </submittedName>
</protein>
<organism evidence="1 2">
    <name type="scientific">Streptomyces phaeoluteigriseus</name>
    <dbReference type="NCBI Taxonomy" id="114686"/>
    <lineage>
        <taxon>Bacteria</taxon>
        <taxon>Bacillati</taxon>
        <taxon>Actinomycetota</taxon>
        <taxon>Actinomycetes</taxon>
        <taxon>Kitasatosporales</taxon>
        <taxon>Streptomycetaceae</taxon>
        <taxon>Streptomyces</taxon>
        <taxon>Streptomyces aurantiacus group</taxon>
    </lineage>
</organism>
<evidence type="ECO:0000313" key="1">
    <source>
        <dbReference type="EMBL" id="USQ86988.1"/>
    </source>
</evidence>
<sequence length="313" mass="34168">MSDVMPEGEAIRLFTVPIREELAQEAASILAGFRDLADQTLDVEDTDAYAQNTAALFRREAAEIATLGEPLRSERQSLHGLLLDTAGLTTNNALDHVRALEHDILMQPPPVWSPLTLSRVVMEGVLFAEYLFDPRIPLNKRLARLAGMWMTDATHVQKMAAALGPEEQAHAADMLAYVEDCLRKCQATERRNPNGKLIGYNIDGETAPMDMNITERAAAAMPDWLPAPYRLTSGAAHNRPWMIGRASALAGGEGLVGEAATVMAAVMVALGAVETVVKVFGEYFGVDVGDGLQQMEEERNLFLYRAIGIAHQQ</sequence>
<reference evidence="1" key="1">
    <citation type="submission" date="2022-06" db="EMBL/GenBank/DDBJ databases">
        <title>Complete genome sequence of soil microorganisms Streptomyces sp. Qhu-M197 isolated from Alpine meadows habitats on the Tibetan Plateau.</title>
        <authorList>
            <person name="Zhang B."/>
            <person name="Xiang X."/>
            <person name="Fan J."/>
        </authorList>
    </citation>
    <scope>NUCLEOTIDE SEQUENCE</scope>
    <source>
        <strain evidence="1">Qhu-M197</strain>
    </source>
</reference>